<reference evidence="2" key="1">
    <citation type="journal article" date="2013" name="Nature">
        <title>Draft genome of the wheat A-genome progenitor Triticum urartu.</title>
        <authorList>
            <person name="Ling H.Q."/>
            <person name="Zhao S."/>
            <person name="Liu D."/>
            <person name="Wang J."/>
            <person name="Sun H."/>
            <person name="Zhang C."/>
            <person name="Fan H."/>
            <person name="Li D."/>
            <person name="Dong L."/>
            <person name="Tao Y."/>
            <person name="Gao C."/>
            <person name="Wu H."/>
            <person name="Li Y."/>
            <person name="Cui Y."/>
            <person name="Guo X."/>
            <person name="Zheng S."/>
            <person name="Wang B."/>
            <person name="Yu K."/>
            <person name="Liang Q."/>
            <person name="Yang W."/>
            <person name="Lou X."/>
            <person name="Chen J."/>
            <person name="Feng M."/>
            <person name="Jian J."/>
            <person name="Zhang X."/>
            <person name="Luo G."/>
            <person name="Jiang Y."/>
            <person name="Liu J."/>
            <person name="Wang Z."/>
            <person name="Sha Y."/>
            <person name="Zhang B."/>
            <person name="Wu H."/>
            <person name="Tang D."/>
            <person name="Shen Q."/>
            <person name="Xue P."/>
            <person name="Zou S."/>
            <person name="Wang X."/>
            <person name="Liu X."/>
            <person name="Wang F."/>
            <person name="Yang Y."/>
            <person name="An X."/>
            <person name="Dong Z."/>
            <person name="Zhang K."/>
            <person name="Zhang X."/>
            <person name="Luo M.C."/>
            <person name="Dvorak J."/>
            <person name="Tong Y."/>
            <person name="Wang J."/>
            <person name="Yang H."/>
            <person name="Li Z."/>
            <person name="Wang D."/>
            <person name="Zhang A."/>
            <person name="Wang J."/>
        </authorList>
    </citation>
    <scope>NUCLEOTIDE SEQUENCE</scope>
    <source>
        <strain evidence="2">cv. G1812</strain>
    </source>
</reference>
<evidence type="ECO:0000313" key="1">
    <source>
        <dbReference type="EnsemblPlants" id="TuG1812S0002877600.01.T01.s_cds26584"/>
    </source>
</evidence>
<sequence length="135" mass="15878">MEQTATYICLTGMCYQTPPHHQMQHSPSEIGRLPRICSADAHHCLWCICKKIWVFHLLCCHVVQHKLNIATFYLFLLLQCNMVIQITRYKSSLAETTSLLLHHIHYMMCVKSTNRVLNDIRLLWVVQATMRPQER</sequence>
<proteinExistence type="predicted"/>
<reference evidence="1" key="2">
    <citation type="submission" date="2022-06" db="UniProtKB">
        <authorList>
            <consortium name="EnsemblPlants"/>
        </authorList>
    </citation>
    <scope>IDENTIFICATION</scope>
</reference>
<keyword evidence="2" id="KW-1185">Reference proteome</keyword>
<name>A0A8R7VI50_TRIUA</name>
<organism evidence="1 2">
    <name type="scientific">Triticum urartu</name>
    <name type="common">Red wild einkorn</name>
    <name type="synonym">Crithodium urartu</name>
    <dbReference type="NCBI Taxonomy" id="4572"/>
    <lineage>
        <taxon>Eukaryota</taxon>
        <taxon>Viridiplantae</taxon>
        <taxon>Streptophyta</taxon>
        <taxon>Embryophyta</taxon>
        <taxon>Tracheophyta</taxon>
        <taxon>Spermatophyta</taxon>
        <taxon>Magnoliopsida</taxon>
        <taxon>Liliopsida</taxon>
        <taxon>Poales</taxon>
        <taxon>Poaceae</taxon>
        <taxon>BOP clade</taxon>
        <taxon>Pooideae</taxon>
        <taxon>Triticodae</taxon>
        <taxon>Triticeae</taxon>
        <taxon>Triticinae</taxon>
        <taxon>Triticum</taxon>
    </lineage>
</organism>
<evidence type="ECO:0000313" key="2">
    <source>
        <dbReference type="Proteomes" id="UP000015106"/>
    </source>
</evidence>
<protein>
    <submittedName>
        <fullName evidence="1">Uncharacterized protein</fullName>
    </submittedName>
</protein>
<accession>A0A8R7VI50</accession>
<dbReference type="Proteomes" id="UP000015106">
    <property type="component" value="Unassembled WGS sequence"/>
</dbReference>
<dbReference type="Gramene" id="TuG1812S0002877600.01.T01">
    <property type="protein sequence ID" value="TuG1812S0002877600.01.T01.s_cds26584"/>
    <property type="gene ID" value="TuG1812S0002877600.01"/>
</dbReference>
<dbReference type="AlphaFoldDB" id="A0A8R7VI50"/>
<dbReference type="EnsemblPlants" id="TuG1812S0002877600.01.T01">
    <property type="protein sequence ID" value="TuG1812S0002877600.01.T01.s_cds26584"/>
    <property type="gene ID" value="TuG1812S0002877600.01"/>
</dbReference>